<keyword evidence="8" id="KW-1185">Reference proteome</keyword>
<feature type="domain" description="Methyl-accepting transducer" evidence="4">
    <location>
        <begin position="484"/>
        <end position="580"/>
    </location>
</feature>
<dbReference type="PANTHER" id="PTHR32089">
    <property type="entry name" value="METHYL-ACCEPTING CHEMOTAXIS PROTEIN MCPB"/>
    <property type="match status" value="1"/>
</dbReference>
<dbReference type="Pfam" id="PF13426">
    <property type="entry name" value="PAS_9"/>
    <property type="match status" value="3"/>
</dbReference>
<dbReference type="InterPro" id="IPR035965">
    <property type="entry name" value="PAS-like_dom_sf"/>
</dbReference>
<evidence type="ECO:0000313" key="7">
    <source>
        <dbReference type="EMBL" id="KAA0875915.1"/>
    </source>
</evidence>
<dbReference type="PROSITE" id="PS50112">
    <property type="entry name" value="PAS"/>
    <property type="match status" value="3"/>
</dbReference>
<accession>A0A5A9W6T6</accession>
<organism evidence="7 8">
    <name type="scientific">Nitrincola tapanii</name>
    <dbReference type="NCBI Taxonomy" id="1708751"/>
    <lineage>
        <taxon>Bacteria</taxon>
        <taxon>Pseudomonadati</taxon>
        <taxon>Pseudomonadota</taxon>
        <taxon>Gammaproteobacteria</taxon>
        <taxon>Oceanospirillales</taxon>
        <taxon>Oceanospirillaceae</taxon>
        <taxon>Nitrincola</taxon>
    </lineage>
</organism>
<dbReference type="NCBIfam" id="TIGR00229">
    <property type="entry name" value="sensory_box"/>
    <property type="match status" value="3"/>
</dbReference>
<dbReference type="SUPFAM" id="SSF55785">
    <property type="entry name" value="PYP-like sensor domain (PAS domain)"/>
    <property type="match status" value="4"/>
</dbReference>
<evidence type="ECO:0000256" key="1">
    <source>
        <dbReference type="ARBA" id="ARBA00004370"/>
    </source>
</evidence>
<dbReference type="OrthoDB" id="7991996at2"/>
<dbReference type="PROSITE" id="PS50113">
    <property type="entry name" value="PAC"/>
    <property type="match status" value="1"/>
</dbReference>
<evidence type="ECO:0000313" key="8">
    <source>
        <dbReference type="Proteomes" id="UP000325302"/>
    </source>
</evidence>
<dbReference type="SMART" id="SM00283">
    <property type="entry name" value="MA"/>
    <property type="match status" value="1"/>
</dbReference>
<dbReference type="InterPro" id="IPR000700">
    <property type="entry name" value="PAS-assoc_C"/>
</dbReference>
<feature type="domain" description="PAS" evidence="5">
    <location>
        <begin position="126"/>
        <end position="196"/>
    </location>
</feature>
<dbReference type="Gene3D" id="3.30.450.20">
    <property type="entry name" value="PAS domain"/>
    <property type="match status" value="3"/>
</dbReference>
<reference evidence="7 8" key="1">
    <citation type="submission" date="2019-03" db="EMBL/GenBank/DDBJ databases">
        <title>Nitrincola sp. nov. isolated from an Indian soda lake.</title>
        <authorList>
            <person name="Joshi A."/>
            <person name="Thite S.V."/>
            <person name="Joseph N."/>
            <person name="Dhotre D."/>
            <person name="Moorthy M."/>
            <person name="Shouche Y.S."/>
        </authorList>
    </citation>
    <scope>NUCLEOTIDE SEQUENCE [LARGE SCALE GENOMIC DNA]</scope>
    <source>
        <strain evidence="7 8">MEB193</strain>
    </source>
</reference>
<comment type="subcellular location">
    <subcellularLocation>
        <location evidence="1">Membrane</location>
    </subcellularLocation>
</comment>
<dbReference type="SMART" id="SM00086">
    <property type="entry name" value="PAC"/>
    <property type="match status" value="4"/>
</dbReference>
<evidence type="ECO:0000256" key="3">
    <source>
        <dbReference type="PROSITE-ProRule" id="PRU00284"/>
    </source>
</evidence>
<dbReference type="Proteomes" id="UP000325302">
    <property type="component" value="Unassembled WGS sequence"/>
</dbReference>
<dbReference type="SMART" id="SM00091">
    <property type="entry name" value="PAS"/>
    <property type="match status" value="3"/>
</dbReference>
<dbReference type="InterPro" id="IPR004089">
    <property type="entry name" value="MCPsignal_dom"/>
</dbReference>
<dbReference type="RefSeq" id="WP_149390218.1">
    <property type="nucleotide sequence ID" value="NZ_SMRS01000002.1"/>
</dbReference>
<evidence type="ECO:0000259" key="5">
    <source>
        <dbReference type="PROSITE" id="PS50112"/>
    </source>
</evidence>
<dbReference type="CDD" id="cd00130">
    <property type="entry name" value="PAS"/>
    <property type="match status" value="3"/>
</dbReference>
<dbReference type="PROSITE" id="PS50111">
    <property type="entry name" value="CHEMOTAXIS_TRANSDUC_2"/>
    <property type="match status" value="1"/>
</dbReference>
<gene>
    <name evidence="7" type="ORF">E1H14_04295</name>
</gene>
<dbReference type="GO" id="GO:0007165">
    <property type="term" value="P:signal transduction"/>
    <property type="evidence" value="ECO:0007669"/>
    <property type="project" value="UniProtKB-KW"/>
</dbReference>
<dbReference type="EMBL" id="SMRS01000002">
    <property type="protein sequence ID" value="KAA0875915.1"/>
    <property type="molecule type" value="Genomic_DNA"/>
</dbReference>
<evidence type="ECO:0000256" key="2">
    <source>
        <dbReference type="ARBA" id="ARBA00023224"/>
    </source>
</evidence>
<dbReference type="InterPro" id="IPR001610">
    <property type="entry name" value="PAC"/>
</dbReference>
<comment type="caution">
    <text evidence="7">The sequence shown here is derived from an EMBL/GenBank/DDBJ whole genome shotgun (WGS) entry which is preliminary data.</text>
</comment>
<dbReference type="SUPFAM" id="SSF58104">
    <property type="entry name" value="Methyl-accepting chemotaxis protein (MCP) signaling domain"/>
    <property type="match status" value="1"/>
</dbReference>
<name>A0A5A9W6T6_9GAMM</name>
<dbReference type="Gene3D" id="1.10.287.950">
    <property type="entry name" value="Methyl-accepting chemotaxis protein"/>
    <property type="match status" value="1"/>
</dbReference>
<feature type="domain" description="PAS" evidence="5">
    <location>
        <begin position="250"/>
        <end position="321"/>
    </location>
</feature>
<feature type="domain" description="PAS" evidence="5">
    <location>
        <begin position="5"/>
        <end position="75"/>
    </location>
</feature>
<dbReference type="Pfam" id="PF00015">
    <property type="entry name" value="MCPsignal"/>
    <property type="match status" value="1"/>
</dbReference>
<sequence>MFSAASRTAEKSLQQTTIAVVTIDQQNRVIFYNDAAEKLWGYRRAEVIGQNVKMLVPKQHQSQHDQYVDRHRQEGNDRIVGAAVELEIERKDGSKTWINITLSQVLIGKRKFYSAFARDCSQERQNRSATEQVLAQAHDAVVTINEKNLIIFCNQAAIDLWGYSREEMLGQNVRMLVSPEHRGQHDEYVNRNRSTGINRIIGKPIELPVYCKDASQKWGLFTLARVVIGDRVLFTAFVKDVTEDVKRRDEIAMLSLVANETSNAVVITNARGEIEYVNRGFTRMTGYELEQIKGRIPGSFLQGPDTHPQTVANIHEKISQAQPFYEEILNYDSRGKPYWIAMSINPVLGEDGRVSKFVSVQADITQTKQDAKDSMERLALMDEALMVVEWSPDGQPVHFNELFCQKAGGREEAIQACRSIWLQIAQQRKMSEGMGQVKILVGFNDRQGSARSFDSRLCELKDLEGRITRYVMFGVDITDRQAAVKETNLAMEELLAVGEEIGNIIGSISGVADQTNLLALNAAIEAARAGDAGRGFAVVAAEVRSLAGRSSEAAEQVGKLVAATRDRIDQLATSLDKIAH</sequence>
<proteinExistence type="predicted"/>
<dbReference type="GO" id="GO:0016020">
    <property type="term" value="C:membrane"/>
    <property type="evidence" value="ECO:0007669"/>
    <property type="project" value="UniProtKB-SubCell"/>
</dbReference>
<dbReference type="InterPro" id="IPR000014">
    <property type="entry name" value="PAS"/>
</dbReference>
<keyword evidence="2 3" id="KW-0807">Transducer</keyword>
<evidence type="ECO:0000259" key="4">
    <source>
        <dbReference type="PROSITE" id="PS50111"/>
    </source>
</evidence>
<evidence type="ECO:0000259" key="6">
    <source>
        <dbReference type="PROSITE" id="PS50113"/>
    </source>
</evidence>
<protein>
    <submittedName>
        <fullName evidence="7">PAS domain S-box protein</fullName>
    </submittedName>
</protein>
<feature type="domain" description="PAC" evidence="6">
    <location>
        <begin position="322"/>
        <end position="376"/>
    </location>
</feature>
<dbReference type="PANTHER" id="PTHR32089:SF112">
    <property type="entry name" value="LYSOZYME-LIKE PROTEIN-RELATED"/>
    <property type="match status" value="1"/>
</dbReference>
<dbReference type="AlphaFoldDB" id="A0A5A9W6T6"/>
<dbReference type="GO" id="GO:0006935">
    <property type="term" value="P:chemotaxis"/>
    <property type="evidence" value="ECO:0007669"/>
    <property type="project" value="UniProtKB-ARBA"/>
</dbReference>